<evidence type="ECO:0000313" key="2">
    <source>
        <dbReference type="Proteomes" id="UP000481087"/>
    </source>
</evidence>
<name>A0A6L8VC05_9BACL</name>
<proteinExistence type="predicted"/>
<organism evidence="1 2">
    <name type="scientific">Paenibacillus silvestris</name>
    <dbReference type="NCBI Taxonomy" id="2606219"/>
    <lineage>
        <taxon>Bacteria</taxon>
        <taxon>Bacillati</taxon>
        <taxon>Bacillota</taxon>
        <taxon>Bacilli</taxon>
        <taxon>Bacillales</taxon>
        <taxon>Paenibacillaceae</taxon>
        <taxon>Paenibacillus</taxon>
    </lineage>
</organism>
<dbReference type="EMBL" id="WTUZ01000040">
    <property type="protein sequence ID" value="MZQ87172.1"/>
    <property type="molecule type" value="Genomic_DNA"/>
</dbReference>
<evidence type="ECO:0000313" key="1">
    <source>
        <dbReference type="EMBL" id="MZQ87172.1"/>
    </source>
</evidence>
<accession>A0A6L8VC05</accession>
<sequence>MKNRVLVIKMNLLPWYNELNDDLEINHPAFPGPVKTKILLFGEFSIVAINRFETRLRQVIQQSDEKKPPKTVK</sequence>
<dbReference type="RefSeq" id="WP_161411807.1">
    <property type="nucleotide sequence ID" value="NZ_WTUZ01000040.1"/>
</dbReference>
<dbReference type="Proteomes" id="UP000481087">
    <property type="component" value="Unassembled WGS sequence"/>
</dbReference>
<protein>
    <submittedName>
        <fullName evidence="1">Uncharacterized protein</fullName>
    </submittedName>
</protein>
<comment type="caution">
    <text evidence="1">The sequence shown here is derived from an EMBL/GenBank/DDBJ whole genome shotgun (WGS) entry which is preliminary data.</text>
</comment>
<gene>
    <name evidence="1" type="ORF">GQF01_34165</name>
</gene>
<dbReference type="AlphaFoldDB" id="A0A6L8VC05"/>
<reference evidence="1 2" key="1">
    <citation type="submission" date="2019-12" db="EMBL/GenBank/DDBJ databases">
        <title>Paenibacillus sp. nov. sp. isolated from soil.</title>
        <authorList>
            <person name="Kim J."/>
            <person name="Jeong S.E."/>
            <person name="Jung H.S."/>
            <person name="Jeon C.O."/>
        </authorList>
    </citation>
    <scope>NUCLEOTIDE SEQUENCE [LARGE SCALE GENOMIC DNA]</scope>
    <source>
        <strain evidence="1 2">5J-6</strain>
    </source>
</reference>
<keyword evidence="2" id="KW-1185">Reference proteome</keyword>